<dbReference type="InterPro" id="IPR048000">
    <property type="entry name" value="TnsA-like"/>
</dbReference>
<accession>A0AAD1IVU4</accession>
<proteinExistence type="predicted"/>
<evidence type="ECO:0000313" key="2">
    <source>
        <dbReference type="Proteomes" id="UP000466039"/>
    </source>
</evidence>
<organism evidence="1 2">
    <name type="scientific">Mycolicibacterium monacense</name>
    <name type="common">Mycobacterium monacense</name>
    <dbReference type="NCBI Taxonomy" id="85693"/>
    <lineage>
        <taxon>Bacteria</taxon>
        <taxon>Bacillati</taxon>
        <taxon>Actinomycetota</taxon>
        <taxon>Actinomycetes</taxon>
        <taxon>Mycobacteriales</taxon>
        <taxon>Mycobacteriaceae</taxon>
        <taxon>Mycolicibacterium</taxon>
    </lineage>
</organism>
<reference evidence="1 2" key="1">
    <citation type="journal article" date="2019" name="Emerg. Microbes Infect.">
        <title>Comprehensive subspecies identification of 175 nontuberculous mycobacteria species based on 7547 genomic profiles.</title>
        <authorList>
            <person name="Matsumoto Y."/>
            <person name="Kinjo T."/>
            <person name="Motooka D."/>
            <person name="Nabeya D."/>
            <person name="Jung N."/>
            <person name="Uechi K."/>
            <person name="Horii T."/>
            <person name="Iida T."/>
            <person name="Fujita J."/>
            <person name="Nakamura S."/>
        </authorList>
    </citation>
    <scope>NUCLEOTIDE SEQUENCE [LARGE SCALE GENOMIC DNA]</scope>
    <source>
        <strain evidence="1 2">JCM 15658</strain>
    </source>
</reference>
<evidence type="ECO:0000313" key="1">
    <source>
        <dbReference type="EMBL" id="BBZ60635.1"/>
    </source>
</evidence>
<dbReference type="Proteomes" id="UP000466039">
    <property type="component" value="Chromosome"/>
</dbReference>
<dbReference type="AlphaFoldDB" id="A0AAD1IVU4"/>
<gene>
    <name evidence="1" type="ORF">MMON_19360</name>
</gene>
<protein>
    <recommendedName>
        <fullName evidence="3">TnsA endonuclease N terminal protein</fullName>
    </recommendedName>
</protein>
<dbReference type="RefSeq" id="WP_083045113.1">
    <property type="nucleotide sequence ID" value="NZ_AP022617.1"/>
</dbReference>
<sequence length="260" mass="30146">MTAPPVPTAGALPVNDAPYTMVLYEDPKTGQRVRTRLTPEVSRMSFELCRPIRSFPAYRGRRSHQGKYWFSRSQGHVSFESRFEMTALMTVDFWGDAIAVSSNPFWLLWPKGQTYHRHAPDFFIRRRDGSALVVDVKPADRLREKDRLQHQRTRDVCRELHWEYEEFTTVDKTAERNLRLLCAYHHPRFAPSAEVRSAITICVNRSGRNGVQFGELIDNASDGAEFDESDLICSTYHMIWNREIHVDLARPLTWTTVITS</sequence>
<evidence type="ECO:0008006" key="3">
    <source>
        <dbReference type="Google" id="ProtNLM"/>
    </source>
</evidence>
<keyword evidence="2" id="KW-1185">Reference proteome</keyword>
<dbReference type="EMBL" id="AP022617">
    <property type="protein sequence ID" value="BBZ60635.1"/>
    <property type="molecule type" value="Genomic_DNA"/>
</dbReference>
<dbReference type="NCBIfam" id="NF033179">
    <property type="entry name" value="TnsA_like_Actin"/>
    <property type="match status" value="1"/>
</dbReference>
<name>A0AAD1IVU4_MYCMB</name>